<sequence>SPVAMLFMAFLFFAILYYVVSWLEERDKKKVIAS</sequence>
<comment type="caution">
    <text evidence="2">The sequence shown here is derived from an EMBL/GenBank/DDBJ whole genome shotgun (WGS) entry which is preliminary data.</text>
</comment>
<keyword evidence="1" id="KW-0472">Membrane</keyword>
<reference evidence="2" key="1">
    <citation type="journal article" date="2014" name="Front. Microbiol.">
        <title>High frequency of phylogenetically diverse reductive dehalogenase-homologous genes in deep subseafloor sedimentary metagenomes.</title>
        <authorList>
            <person name="Kawai M."/>
            <person name="Futagami T."/>
            <person name="Toyoda A."/>
            <person name="Takaki Y."/>
            <person name="Nishi S."/>
            <person name="Hori S."/>
            <person name="Arai W."/>
            <person name="Tsubouchi T."/>
            <person name="Morono Y."/>
            <person name="Uchiyama I."/>
            <person name="Ito T."/>
            <person name="Fujiyama A."/>
            <person name="Inagaki F."/>
            <person name="Takami H."/>
        </authorList>
    </citation>
    <scope>NUCLEOTIDE SEQUENCE</scope>
    <source>
        <strain evidence="2">Expedition CK06-06</strain>
    </source>
</reference>
<evidence type="ECO:0000256" key="1">
    <source>
        <dbReference type="SAM" id="Phobius"/>
    </source>
</evidence>
<name>X1S407_9ZZZZ</name>
<gene>
    <name evidence="2" type="ORF">S12H4_23948</name>
</gene>
<dbReference type="AlphaFoldDB" id="X1S407"/>
<organism evidence="2">
    <name type="scientific">marine sediment metagenome</name>
    <dbReference type="NCBI Taxonomy" id="412755"/>
    <lineage>
        <taxon>unclassified sequences</taxon>
        <taxon>metagenomes</taxon>
        <taxon>ecological metagenomes</taxon>
    </lineage>
</organism>
<accession>X1S407</accession>
<dbReference type="EMBL" id="BARW01012850">
    <property type="protein sequence ID" value="GAI73896.1"/>
    <property type="molecule type" value="Genomic_DNA"/>
</dbReference>
<evidence type="ECO:0000313" key="2">
    <source>
        <dbReference type="EMBL" id="GAI73896.1"/>
    </source>
</evidence>
<keyword evidence="1" id="KW-0812">Transmembrane</keyword>
<feature type="non-terminal residue" evidence="2">
    <location>
        <position position="1"/>
    </location>
</feature>
<feature type="transmembrane region" description="Helical" evidence="1">
    <location>
        <begin position="6"/>
        <end position="23"/>
    </location>
</feature>
<protein>
    <submittedName>
        <fullName evidence="2">Uncharacterized protein</fullName>
    </submittedName>
</protein>
<keyword evidence="1" id="KW-1133">Transmembrane helix</keyword>
<proteinExistence type="predicted"/>